<accession>A0A2M9A9W9</accession>
<dbReference type="OrthoDB" id="9807711at2"/>
<evidence type="ECO:0000313" key="3">
    <source>
        <dbReference type="Proteomes" id="UP000231134"/>
    </source>
</evidence>
<dbReference type="SUPFAM" id="SSF47413">
    <property type="entry name" value="lambda repressor-like DNA-binding domains"/>
    <property type="match status" value="1"/>
</dbReference>
<dbReference type="AlphaFoldDB" id="A0A2M9A9W9"/>
<evidence type="ECO:0000313" key="2">
    <source>
        <dbReference type="EMBL" id="PJJ42413.1"/>
    </source>
</evidence>
<dbReference type="Proteomes" id="UP000231134">
    <property type="component" value="Unassembled WGS sequence"/>
</dbReference>
<sequence length="118" mass="13114">MLAVAKKPRIKVSAEVIPESLLDFLRKNFGGVEINPETYTPDEIPELVEARENTSPGEAIFLDRDMRGMTQAQLAKKLGVAVTVVSDMENNRRAVSRKMAVKLADVFGSDPAAYFRFK</sequence>
<gene>
    <name evidence="2" type="ORF">BGX16_2439</name>
</gene>
<dbReference type="PROSITE" id="PS50943">
    <property type="entry name" value="HTH_CROC1"/>
    <property type="match status" value="1"/>
</dbReference>
<dbReference type="EMBL" id="PGEX01000001">
    <property type="protein sequence ID" value="PJJ42413.1"/>
    <property type="molecule type" value="Genomic_DNA"/>
</dbReference>
<dbReference type="InterPro" id="IPR010982">
    <property type="entry name" value="Lambda_DNA-bd_dom_sf"/>
</dbReference>
<dbReference type="SMART" id="SM00530">
    <property type="entry name" value="HTH_XRE"/>
    <property type="match status" value="1"/>
</dbReference>
<dbReference type="Gene3D" id="1.10.260.40">
    <property type="entry name" value="lambda repressor-like DNA-binding domains"/>
    <property type="match status" value="1"/>
</dbReference>
<dbReference type="Pfam" id="PF01381">
    <property type="entry name" value="HTH_3"/>
    <property type="match status" value="1"/>
</dbReference>
<evidence type="ECO:0000259" key="1">
    <source>
        <dbReference type="PROSITE" id="PS50943"/>
    </source>
</evidence>
<organism evidence="2 3">
    <name type="scientific">Hallerella succinigenes</name>
    <dbReference type="NCBI Taxonomy" id="1896222"/>
    <lineage>
        <taxon>Bacteria</taxon>
        <taxon>Pseudomonadati</taxon>
        <taxon>Fibrobacterota</taxon>
        <taxon>Fibrobacteria</taxon>
        <taxon>Fibrobacterales</taxon>
        <taxon>Fibrobacteraceae</taxon>
        <taxon>Hallerella</taxon>
    </lineage>
</organism>
<dbReference type="RefSeq" id="WP_100426270.1">
    <property type="nucleotide sequence ID" value="NZ_PGEX01000001.1"/>
</dbReference>
<comment type="caution">
    <text evidence="2">The sequence shown here is derived from an EMBL/GenBank/DDBJ whole genome shotgun (WGS) entry which is preliminary data.</text>
</comment>
<keyword evidence="3" id="KW-1185">Reference proteome</keyword>
<feature type="domain" description="HTH cro/C1-type" evidence="1">
    <location>
        <begin position="64"/>
        <end position="115"/>
    </location>
</feature>
<proteinExistence type="predicted"/>
<dbReference type="InterPro" id="IPR001387">
    <property type="entry name" value="Cro/C1-type_HTH"/>
</dbReference>
<dbReference type="GO" id="GO:0003677">
    <property type="term" value="F:DNA binding"/>
    <property type="evidence" value="ECO:0007669"/>
    <property type="project" value="InterPro"/>
</dbReference>
<protein>
    <submittedName>
        <fullName evidence="2">Helix-turn-helix protein</fullName>
    </submittedName>
</protein>
<name>A0A2M9A9W9_9BACT</name>
<dbReference type="CDD" id="cd00093">
    <property type="entry name" value="HTH_XRE"/>
    <property type="match status" value="1"/>
</dbReference>
<reference evidence="2 3" key="1">
    <citation type="submission" date="2017-11" db="EMBL/GenBank/DDBJ databases">
        <title>Animal gut microbial communities from fecal samples from Wisconsin, USA.</title>
        <authorList>
            <person name="Neumann A."/>
        </authorList>
    </citation>
    <scope>NUCLEOTIDE SEQUENCE [LARGE SCALE GENOMIC DNA]</scope>
    <source>
        <strain evidence="2 3">UWS3</strain>
    </source>
</reference>